<evidence type="ECO:0000313" key="3">
    <source>
        <dbReference type="Proteomes" id="UP000546200"/>
    </source>
</evidence>
<dbReference type="RefSeq" id="WP_184054770.1">
    <property type="nucleotide sequence ID" value="NZ_JACIJK010000002.1"/>
</dbReference>
<evidence type="ECO:0000256" key="1">
    <source>
        <dbReference type="SAM" id="Phobius"/>
    </source>
</evidence>
<comment type="caution">
    <text evidence="2">The sequence shown here is derived from an EMBL/GenBank/DDBJ whole genome shotgun (WGS) entry which is preliminary data.</text>
</comment>
<reference evidence="2 3" key="1">
    <citation type="submission" date="2020-08" db="EMBL/GenBank/DDBJ databases">
        <title>Genomic Encyclopedia of Type Strains, Phase IV (KMG-IV): sequencing the most valuable type-strain genomes for metagenomic binning, comparative biology and taxonomic classification.</title>
        <authorList>
            <person name="Goeker M."/>
        </authorList>
    </citation>
    <scope>NUCLEOTIDE SEQUENCE [LARGE SCALE GENOMIC DNA]</scope>
    <source>
        <strain evidence="2 3">DSM 100044</strain>
    </source>
</reference>
<feature type="transmembrane region" description="Helical" evidence="1">
    <location>
        <begin position="92"/>
        <end position="111"/>
    </location>
</feature>
<feature type="transmembrane region" description="Helical" evidence="1">
    <location>
        <begin position="59"/>
        <end position="80"/>
    </location>
</feature>
<dbReference type="EMBL" id="JACIJK010000002">
    <property type="protein sequence ID" value="MBB5713920.1"/>
    <property type="molecule type" value="Genomic_DNA"/>
</dbReference>
<keyword evidence="3" id="KW-1185">Reference proteome</keyword>
<accession>A0A7W9BB41</accession>
<name>A0A7W9BB41_9SPHN</name>
<keyword evidence="1" id="KW-0812">Transmembrane</keyword>
<keyword evidence="1" id="KW-0472">Membrane</keyword>
<gene>
    <name evidence="2" type="ORF">FHS94_000743</name>
</gene>
<evidence type="ECO:0000313" key="2">
    <source>
        <dbReference type="EMBL" id="MBB5713920.1"/>
    </source>
</evidence>
<proteinExistence type="predicted"/>
<organism evidence="2 3">
    <name type="scientific">Sphingomonas aerophila</name>
    <dbReference type="NCBI Taxonomy" id="1344948"/>
    <lineage>
        <taxon>Bacteria</taxon>
        <taxon>Pseudomonadati</taxon>
        <taxon>Pseudomonadota</taxon>
        <taxon>Alphaproteobacteria</taxon>
        <taxon>Sphingomonadales</taxon>
        <taxon>Sphingomonadaceae</taxon>
        <taxon>Sphingomonas</taxon>
    </lineage>
</organism>
<evidence type="ECO:0008006" key="4">
    <source>
        <dbReference type="Google" id="ProtNLM"/>
    </source>
</evidence>
<dbReference type="InterPro" id="IPR009937">
    <property type="entry name" value="Phage_holin_3_6"/>
</dbReference>
<sequence length="120" mass="12077">MLDPSPRTGDFGGVAPDEEESVGTLISRLVSEGRSLAQAELTLVRAKAGERVGAYRSAAIFFGAAGLLALAALIALLVGLELTLAPLVGPGGATAMVVLVTLVIAAVLALIGKRSLAPRS</sequence>
<dbReference type="AlphaFoldDB" id="A0A7W9BB41"/>
<protein>
    <recommendedName>
        <fullName evidence="4">Phage holin family protein</fullName>
    </recommendedName>
</protein>
<keyword evidence="1" id="KW-1133">Transmembrane helix</keyword>
<dbReference type="Proteomes" id="UP000546200">
    <property type="component" value="Unassembled WGS sequence"/>
</dbReference>
<dbReference type="Pfam" id="PF07332">
    <property type="entry name" value="Phage_holin_3_6"/>
    <property type="match status" value="1"/>
</dbReference>